<feature type="region of interest" description="Disordered" evidence="1">
    <location>
        <begin position="52"/>
        <end position="80"/>
    </location>
</feature>
<feature type="compositionally biased region" description="Polar residues" evidence="1">
    <location>
        <begin position="62"/>
        <end position="73"/>
    </location>
</feature>
<keyword evidence="3" id="KW-1185">Reference proteome</keyword>
<evidence type="ECO:0000256" key="1">
    <source>
        <dbReference type="SAM" id="MobiDB-lite"/>
    </source>
</evidence>
<reference evidence="2 3" key="1">
    <citation type="submission" date="2019-05" db="EMBL/GenBank/DDBJ databases">
        <title>Another draft genome of Portunus trituberculatus and its Hox gene families provides insights of decapod evolution.</title>
        <authorList>
            <person name="Jeong J.-H."/>
            <person name="Song I."/>
            <person name="Kim S."/>
            <person name="Choi T."/>
            <person name="Kim D."/>
            <person name="Ryu S."/>
            <person name="Kim W."/>
        </authorList>
    </citation>
    <scope>NUCLEOTIDE SEQUENCE [LARGE SCALE GENOMIC DNA]</scope>
    <source>
        <tissue evidence="2">Muscle</tissue>
    </source>
</reference>
<gene>
    <name evidence="2" type="ORF">E2C01_069442</name>
</gene>
<evidence type="ECO:0000313" key="3">
    <source>
        <dbReference type="Proteomes" id="UP000324222"/>
    </source>
</evidence>
<evidence type="ECO:0000313" key="2">
    <source>
        <dbReference type="EMBL" id="MPC75058.1"/>
    </source>
</evidence>
<dbReference type="AlphaFoldDB" id="A0A5B7I280"/>
<proteinExistence type="predicted"/>
<sequence length="80" mass="8931">MSGEWRDSEGAFRPLHLMTFQGKEVCPFSRRASRPASEGLSRLSVSHHYLASRGKDWPGHSPSMTTSRGSSPFQVLAKRN</sequence>
<dbReference type="EMBL" id="VSRR010040270">
    <property type="protein sequence ID" value="MPC75058.1"/>
    <property type="molecule type" value="Genomic_DNA"/>
</dbReference>
<protein>
    <submittedName>
        <fullName evidence="2">Uncharacterized protein</fullName>
    </submittedName>
</protein>
<organism evidence="2 3">
    <name type="scientific">Portunus trituberculatus</name>
    <name type="common">Swimming crab</name>
    <name type="synonym">Neptunus trituberculatus</name>
    <dbReference type="NCBI Taxonomy" id="210409"/>
    <lineage>
        <taxon>Eukaryota</taxon>
        <taxon>Metazoa</taxon>
        <taxon>Ecdysozoa</taxon>
        <taxon>Arthropoda</taxon>
        <taxon>Crustacea</taxon>
        <taxon>Multicrustacea</taxon>
        <taxon>Malacostraca</taxon>
        <taxon>Eumalacostraca</taxon>
        <taxon>Eucarida</taxon>
        <taxon>Decapoda</taxon>
        <taxon>Pleocyemata</taxon>
        <taxon>Brachyura</taxon>
        <taxon>Eubrachyura</taxon>
        <taxon>Portunoidea</taxon>
        <taxon>Portunidae</taxon>
        <taxon>Portuninae</taxon>
        <taxon>Portunus</taxon>
    </lineage>
</organism>
<name>A0A5B7I280_PORTR</name>
<comment type="caution">
    <text evidence="2">The sequence shown here is derived from an EMBL/GenBank/DDBJ whole genome shotgun (WGS) entry which is preliminary data.</text>
</comment>
<accession>A0A5B7I280</accession>
<dbReference type="Proteomes" id="UP000324222">
    <property type="component" value="Unassembled WGS sequence"/>
</dbReference>